<keyword evidence="2" id="KW-1133">Transmembrane helix</keyword>
<feature type="region of interest" description="Disordered" evidence="1">
    <location>
        <begin position="335"/>
        <end position="359"/>
    </location>
</feature>
<keyword evidence="2" id="KW-0472">Membrane</keyword>
<evidence type="ECO:0000313" key="4">
    <source>
        <dbReference type="Proteomes" id="UP000327011"/>
    </source>
</evidence>
<organism evidence="3 4">
    <name type="scientific">Microbispora cellulosiformans</name>
    <dbReference type="NCBI Taxonomy" id="2614688"/>
    <lineage>
        <taxon>Bacteria</taxon>
        <taxon>Bacillati</taxon>
        <taxon>Actinomycetota</taxon>
        <taxon>Actinomycetes</taxon>
        <taxon>Streptosporangiales</taxon>
        <taxon>Streptosporangiaceae</taxon>
        <taxon>Microbispora</taxon>
    </lineage>
</organism>
<feature type="transmembrane region" description="Helical" evidence="2">
    <location>
        <begin position="32"/>
        <end position="53"/>
    </location>
</feature>
<protein>
    <submittedName>
        <fullName evidence="3">Uncharacterized protein</fullName>
    </submittedName>
</protein>
<evidence type="ECO:0000313" key="3">
    <source>
        <dbReference type="EMBL" id="KAA9375452.1"/>
    </source>
</evidence>
<feature type="transmembrane region" description="Helical" evidence="2">
    <location>
        <begin position="7"/>
        <end position="26"/>
    </location>
</feature>
<accession>A0A5J5JVV2</accession>
<keyword evidence="2" id="KW-0812">Transmembrane</keyword>
<dbReference type="EMBL" id="VYTZ01000011">
    <property type="protein sequence ID" value="KAA9375452.1"/>
    <property type="molecule type" value="Genomic_DNA"/>
</dbReference>
<dbReference type="Proteomes" id="UP000327011">
    <property type="component" value="Unassembled WGS sequence"/>
</dbReference>
<keyword evidence="4" id="KW-1185">Reference proteome</keyword>
<dbReference type="AlphaFoldDB" id="A0A5J5JVV2"/>
<comment type="caution">
    <text evidence="3">The sequence shown here is derived from an EMBL/GenBank/DDBJ whole genome shotgun (WGS) entry which is preliminary data.</text>
</comment>
<evidence type="ECO:0000256" key="1">
    <source>
        <dbReference type="SAM" id="MobiDB-lite"/>
    </source>
</evidence>
<dbReference type="RefSeq" id="WP_150937249.1">
    <property type="nucleotide sequence ID" value="NZ_VYTZ01000011.1"/>
</dbReference>
<gene>
    <name evidence="3" type="ORF">F5972_27225</name>
</gene>
<evidence type="ECO:0000256" key="2">
    <source>
        <dbReference type="SAM" id="Phobius"/>
    </source>
</evidence>
<proteinExistence type="predicted"/>
<feature type="compositionally biased region" description="Basic and acidic residues" evidence="1">
    <location>
        <begin position="335"/>
        <end position="345"/>
    </location>
</feature>
<name>A0A5J5JVV2_9ACTN</name>
<sequence>MSSGRTTLTAYFAAFCGLIFVGLFVFAPRPLWLGFLVVVLLAALWLGVVKGLLKPRELPYSSSPPPVTVTERVEPNIADVALPSAWADYDFVFSATVRWSPIVARFDESLANPEALAIDAILERARAITANRPPGRASLVRHELSGALARMEPDATGGIRAMAHSVTLTLADQDQARLAKLAAARKENALWEHEMRYEQTRRAYLSESVLKDTGSAVVWWLAKNDDHVQKTVQDIGLLAQLSSAANNTHVAEPFRHLLSTFADGTVEAPAGYVSNGATGAFAPSSRTVPDLFGDFLSAMDIEQDSPERVLLAKHVADVLRAYGRQEAADDLLRRFDPAESPRFDGFEPPSEPPDDGPDQ</sequence>
<reference evidence="3 4" key="1">
    <citation type="submission" date="2019-09" db="EMBL/GenBank/DDBJ databases">
        <title>Screening of Novel Bioactive Compounds from Soil-Associated.</title>
        <authorList>
            <person name="Gong X."/>
        </authorList>
    </citation>
    <scope>NUCLEOTIDE SEQUENCE [LARGE SCALE GENOMIC DNA]</scope>
    <source>
        <strain evidence="3 4">Gxj-6</strain>
    </source>
</reference>